<dbReference type="NCBIfam" id="NF003239">
    <property type="entry name" value="PRK04199.1-4"/>
    <property type="match status" value="1"/>
</dbReference>
<dbReference type="PANTHER" id="PTHR11726">
    <property type="entry name" value="60S RIBOSOMAL PROTEIN L10"/>
    <property type="match status" value="1"/>
</dbReference>
<dbReference type="PIRSF" id="PIRSF005590">
    <property type="entry name" value="Ribosomal_L10"/>
    <property type="match status" value="1"/>
</dbReference>
<evidence type="ECO:0000256" key="1">
    <source>
        <dbReference type="ARBA" id="ARBA00008931"/>
    </source>
</evidence>
<dbReference type="AlphaFoldDB" id="A0A075H128"/>
<accession>A0A075H128</accession>
<proteinExistence type="inferred from homology"/>
<dbReference type="InterPro" id="IPR047873">
    <property type="entry name" value="Ribosomal_uL16"/>
</dbReference>
<dbReference type="InterPro" id="IPR001197">
    <property type="entry name" value="Ribosomal_uL16_euk_arch"/>
</dbReference>
<dbReference type="Gene3D" id="3.90.1170.10">
    <property type="entry name" value="Ribosomal protein L10e/L16"/>
    <property type="match status" value="1"/>
</dbReference>
<evidence type="ECO:0000256" key="2">
    <source>
        <dbReference type="ARBA" id="ARBA00022980"/>
    </source>
</evidence>
<dbReference type="GO" id="GO:1990904">
    <property type="term" value="C:ribonucleoprotein complex"/>
    <property type="evidence" value="ECO:0007669"/>
    <property type="project" value="UniProtKB-KW"/>
</dbReference>
<dbReference type="GO" id="GO:0005840">
    <property type="term" value="C:ribosome"/>
    <property type="evidence" value="ECO:0007669"/>
    <property type="project" value="UniProtKB-KW"/>
</dbReference>
<dbReference type="GO" id="GO:0006412">
    <property type="term" value="P:translation"/>
    <property type="evidence" value="ECO:0007669"/>
    <property type="project" value="UniProtKB-UniRule"/>
</dbReference>
<dbReference type="Pfam" id="PF00252">
    <property type="entry name" value="Ribosomal_L16"/>
    <property type="match status" value="1"/>
</dbReference>
<keyword evidence="2 4" id="KW-0689">Ribosomal protein</keyword>
<organism evidence="5">
    <name type="scientific">uncultured marine group II/III euryarchaeote KM3_27_E07</name>
    <dbReference type="NCBI Taxonomy" id="1456430"/>
    <lineage>
        <taxon>Archaea</taxon>
        <taxon>Methanobacteriati</taxon>
        <taxon>Methanobacteriota</taxon>
        <taxon>environmental samples</taxon>
    </lineage>
</organism>
<evidence type="ECO:0000313" key="5">
    <source>
        <dbReference type="EMBL" id="AIF08257.1"/>
    </source>
</evidence>
<name>A0A075H128_9EURY</name>
<dbReference type="SUPFAM" id="SSF54686">
    <property type="entry name" value="Ribosomal protein L16p/L10e"/>
    <property type="match status" value="1"/>
</dbReference>
<gene>
    <name evidence="5" type="primary">RP-L10e</name>
    <name evidence="5" type="synonym">RPL10</name>
    <name evidence="4" type="synonym">rpl10e</name>
</gene>
<dbReference type="InterPro" id="IPR022981">
    <property type="entry name" value="Ribosomal_uL16_arc"/>
</dbReference>
<dbReference type="InterPro" id="IPR036920">
    <property type="entry name" value="Ribosomal_uL16_sf"/>
</dbReference>
<reference evidence="5" key="1">
    <citation type="journal article" date="2014" name="Genome Biol. Evol.">
        <title>Pangenome evidence for extensive interdomain horizontal transfer affecting lineage core and shell genes in uncultured planktonic thaumarchaeota and euryarchaeota.</title>
        <authorList>
            <person name="Deschamps P."/>
            <person name="Zivanovic Y."/>
            <person name="Moreira D."/>
            <person name="Rodriguez-Valera F."/>
            <person name="Lopez-Garcia P."/>
        </authorList>
    </citation>
    <scope>NUCLEOTIDE SEQUENCE</scope>
</reference>
<dbReference type="GO" id="GO:0003735">
    <property type="term" value="F:structural constituent of ribosome"/>
    <property type="evidence" value="ECO:0007669"/>
    <property type="project" value="InterPro"/>
</dbReference>
<dbReference type="InterPro" id="IPR018255">
    <property type="entry name" value="Ribosomal_uL16_CS_euk_arc"/>
</dbReference>
<evidence type="ECO:0000256" key="4">
    <source>
        <dbReference type="HAMAP-Rule" id="MF_00448"/>
    </source>
</evidence>
<protein>
    <recommendedName>
        <fullName evidence="4">Large ribosomal subunit protein uL16</fullName>
    </recommendedName>
</protein>
<dbReference type="InterPro" id="IPR016180">
    <property type="entry name" value="Ribosomal_uL16_dom"/>
</dbReference>
<sequence length="179" mass="19561">MARKPGSMYRQIKGQAYTRREYSGGVPNNRILRYFMGDRKMAEAGQFDVVVELSADNACQVRDTALEAARQVANATIRKSAGDMGYALRMHTYPHQILRENKQATGAGADRVSLGMRQSFGKNVGTAARVKPGQTLVSIQTSPEHYLVARDALRKASCKLPTSCTAKIVKGAENLKGLV</sequence>
<evidence type="ECO:0000256" key="3">
    <source>
        <dbReference type="ARBA" id="ARBA00023274"/>
    </source>
</evidence>
<dbReference type="EMBL" id="KF900825">
    <property type="protein sequence ID" value="AIF08257.1"/>
    <property type="molecule type" value="Genomic_DNA"/>
</dbReference>
<keyword evidence="3 4" id="KW-0687">Ribonucleoprotein</keyword>
<comment type="similarity">
    <text evidence="1 4">Belongs to the universal ribosomal protein uL16 family.</text>
</comment>
<dbReference type="PROSITE" id="PS01257">
    <property type="entry name" value="RIBOSOMAL_L10E"/>
    <property type="match status" value="1"/>
</dbReference>
<dbReference type="HAMAP" id="MF_00448">
    <property type="entry name" value="Ribosomal_uL16_arch"/>
    <property type="match status" value="1"/>
</dbReference>
<dbReference type="CDD" id="cd01433">
    <property type="entry name" value="Ribosomal_L16_L10e"/>
    <property type="match status" value="1"/>
</dbReference>